<reference evidence="2 3" key="1">
    <citation type="submission" date="2016-03" db="EMBL/GenBank/DDBJ databases">
        <authorList>
            <person name="Ploux O."/>
        </authorList>
    </citation>
    <scope>NUCLEOTIDE SEQUENCE [LARGE SCALE GENOMIC DNA]</scope>
    <source>
        <strain evidence="2 3">URUG2</strain>
    </source>
</reference>
<evidence type="ECO:0000256" key="1">
    <source>
        <dbReference type="SAM" id="MobiDB-lite"/>
    </source>
</evidence>
<accession>A0A2D3UZE7</accession>
<feature type="compositionally biased region" description="Basic and acidic residues" evidence="1">
    <location>
        <begin position="146"/>
        <end position="158"/>
    </location>
</feature>
<feature type="region of interest" description="Disordered" evidence="1">
    <location>
        <begin position="143"/>
        <end position="179"/>
    </location>
</feature>
<dbReference type="GeneID" id="35604214"/>
<keyword evidence="3" id="KW-1185">Reference proteome</keyword>
<organism evidence="2 3">
    <name type="scientific">Ramularia collo-cygni</name>
    <dbReference type="NCBI Taxonomy" id="112498"/>
    <lineage>
        <taxon>Eukaryota</taxon>
        <taxon>Fungi</taxon>
        <taxon>Dikarya</taxon>
        <taxon>Ascomycota</taxon>
        <taxon>Pezizomycotina</taxon>
        <taxon>Dothideomycetes</taxon>
        <taxon>Dothideomycetidae</taxon>
        <taxon>Mycosphaerellales</taxon>
        <taxon>Mycosphaerellaceae</taxon>
        <taxon>Ramularia</taxon>
    </lineage>
</organism>
<dbReference type="Proteomes" id="UP000225277">
    <property type="component" value="Unassembled WGS sequence"/>
</dbReference>
<proteinExistence type="predicted"/>
<dbReference type="EMBL" id="FJUY01000016">
    <property type="protein sequence ID" value="CZT23427.1"/>
    <property type="molecule type" value="Genomic_DNA"/>
</dbReference>
<evidence type="ECO:0000313" key="3">
    <source>
        <dbReference type="Proteomes" id="UP000225277"/>
    </source>
</evidence>
<dbReference type="InterPro" id="IPR011333">
    <property type="entry name" value="SKP1/BTB/POZ_sf"/>
</dbReference>
<name>A0A2D3UZE7_9PEZI</name>
<gene>
    <name evidence="2" type="ORF">RCC_09141</name>
</gene>
<sequence>MEDGREHNSHGRVDLTLLSKGGTEHYVHQVVVCPQSPVLFDTCAALRKADWEPTTLVAKIINAITFWNNKAQHHSITIEGEDVAVAAMVHFFYHGNYYPDKYGKDAAVTMKFDKDLEFHTSVLKVAEAYKVKVLVDLAQKSMKKAGGGEEPHQGEHADSQGPAEGAQDRVDKARGIRVI</sequence>
<dbReference type="OrthoDB" id="1022638at2759"/>
<evidence type="ECO:0008006" key="4">
    <source>
        <dbReference type="Google" id="ProtNLM"/>
    </source>
</evidence>
<evidence type="ECO:0000313" key="2">
    <source>
        <dbReference type="EMBL" id="CZT23427.1"/>
    </source>
</evidence>
<dbReference type="AlphaFoldDB" id="A0A2D3UZE7"/>
<dbReference type="RefSeq" id="XP_023630151.1">
    <property type="nucleotide sequence ID" value="XM_023774383.1"/>
</dbReference>
<dbReference type="Gene3D" id="3.30.710.10">
    <property type="entry name" value="Potassium Channel Kv1.1, Chain A"/>
    <property type="match status" value="1"/>
</dbReference>
<protein>
    <recommendedName>
        <fullName evidence="4">BTB domain-containing protein</fullName>
    </recommendedName>
</protein>
<feature type="compositionally biased region" description="Basic and acidic residues" evidence="1">
    <location>
        <begin position="166"/>
        <end position="179"/>
    </location>
</feature>